<evidence type="ECO:0000256" key="2">
    <source>
        <dbReference type="ARBA" id="ARBA00023315"/>
    </source>
</evidence>
<feature type="domain" description="Phospholipid/glycerol acyltransferase" evidence="4">
    <location>
        <begin position="66"/>
        <end position="180"/>
    </location>
</feature>
<evidence type="ECO:0000256" key="1">
    <source>
        <dbReference type="ARBA" id="ARBA00022679"/>
    </source>
</evidence>
<dbReference type="Pfam" id="PF01553">
    <property type="entry name" value="Acyltransferase"/>
    <property type="match status" value="1"/>
</dbReference>
<name>A0A4Q2RKR0_9ACTN</name>
<evidence type="ECO:0000313" key="5">
    <source>
        <dbReference type="EMBL" id="RYB88876.1"/>
    </source>
</evidence>
<keyword evidence="6" id="KW-1185">Reference proteome</keyword>
<dbReference type="EMBL" id="SDWS01000010">
    <property type="protein sequence ID" value="RYB88876.1"/>
    <property type="molecule type" value="Genomic_DNA"/>
</dbReference>
<evidence type="ECO:0000256" key="3">
    <source>
        <dbReference type="SAM" id="MobiDB-lite"/>
    </source>
</evidence>
<dbReference type="Proteomes" id="UP000291838">
    <property type="component" value="Unassembled WGS sequence"/>
</dbReference>
<dbReference type="CDD" id="cd07989">
    <property type="entry name" value="LPLAT_AGPAT-like"/>
    <property type="match status" value="1"/>
</dbReference>
<dbReference type="GO" id="GO:0005886">
    <property type="term" value="C:plasma membrane"/>
    <property type="evidence" value="ECO:0007669"/>
    <property type="project" value="TreeGrafter"/>
</dbReference>
<dbReference type="GO" id="GO:0003841">
    <property type="term" value="F:1-acylglycerol-3-phosphate O-acyltransferase activity"/>
    <property type="evidence" value="ECO:0007669"/>
    <property type="project" value="TreeGrafter"/>
</dbReference>
<reference evidence="5 6" key="1">
    <citation type="submission" date="2019-01" db="EMBL/GenBank/DDBJ databases">
        <title>Novel species of Nocardioides.</title>
        <authorList>
            <person name="Liu Q."/>
            <person name="Xin Y.-H."/>
        </authorList>
    </citation>
    <scope>NUCLEOTIDE SEQUENCE [LARGE SCALE GENOMIC DNA]</scope>
    <source>
        <strain evidence="5 6">HLT3-15</strain>
    </source>
</reference>
<feature type="region of interest" description="Disordered" evidence="3">
    <location>
        <begin position="283"/>
        <end position="309"/>
    </location>
</feature>
<dbReference type="OrthoDB" id="3210041at2"/>
<accession>A0A4Q2RKR0</accession>
<sequence>MTAPRACGAGPDAARWPATPDRPSSDRPVSERVYRATNVLGRAALRLLAVDTRWTGLEHLPTSGPVILAANHVSYPDFVLVEQVAVERERYVRFLCRHDVWNVPLVRTAMDRMQHVPVDREAPAAAYLKARRLLRQGDAVGVFPEAGISWSWTIRSLMPGVASLARETGAPVVPLAIWGSQRLWSVGIPDPRGRKPRPSLRRRRRVDLSFGEPLAFSAGDDLTGFTRRLGSALTEQLEDLQRLPHHVPTPGQRAPWHPAHLGGHAPTRDEAAPYDVVPRAAISPTWGPTWGPGRGDEPSGAAPASPAGS</sequence>
<proteinExistence type="predicted"/>
<dbReference type="AlphaFoldDB" id="A0A4Q2RKR0"/>
<dbReference type="PANTHER" id="PTHR10434">
    <property type="entry name" value="1-ACYL-SN-GLYCEROL-3-PHOSPHATE ACYLTRANSFERASE"/>
    <property type="match status" value="1"/>
</dbReference>
<dbReference type="GO" id="GO:0006654">
    <property type="term" value="P:phosphatidic acid biosynthetic process"/>
    <property type="evidence" value="ECO:0007669"/>
    <property type="project" value="TreeGrafter"/>
</dbReference>
<dbReference type="SMART" id="SM00563">
    <property type="entry name" value="PlsC"/>
    <property type="match status" value="1"/>
</dbReference>
<protein>
    <submittedName>
        <fullName evidence="5">1-acyl-sn-glycerol-3-phosphate acyltransferase</fullName>
    </submittedName>
</protein>
<dbReference type="PANTHER" id="PTHR10434:SF55">
    <property type="entry name" value="POSSIBLE ACYLTRANSFERASE"/>
    <property type="match status" value="1"/>
</dbReference>
<dbReference type="InterPro" id="IPR002123">
    <property type="entry name" value="Plipid/glycerol_acylTrfase"/>
</dbReference>
<feature type="region of interest" description="Disordered" evidence="3">
    <location>
        <begin position="1"/>
        <end position="30"/>
    </location>
</feature>
<evidence type="ECO:0000259" key="4">
    <source>
        <dbReference type="SMART" id="SM00563"/>
    </source>
</evidence>
<feature type="compositionally biased region" description="Low complexity" evidence="3">
    <location>
        <begin position="298"/>
        <end position="309"/>
    </location>
</feature>
<keyword evidence="2 5" id="KW-0012">Acyltransferase</keyword>
<evidence type="ECO:0000313" key="6">
    <source>
        <dbReference type="Proteomes" id="UP000291838"/>
    </source>
</evidence>
<dbReference type="SUPFAM" id="SSF69593">
    <property type="entry name" value="Glycerol-3-phosphate (1)-acyltransferase"/>
    <property type="match status" value="1"/>
</dbReference>
<comment type="caution">
    <text evidence="5">The sequence shown here is derived from an EMBL/GenBank/DDBJ whole genome shotgun (WGS) entry which is preliminary data.</text>
</comment>
<keyword evidence="1 5" id="KW-0808">Transferase</keyword>
<gene>
    <name evidence="5" type="ORF">EUA06_19045</name>
</gene>
<organism evidence="5 6">
    <name type="scientific">Nocardioides glacieisoli</name>
    <dbReference type="NCBI Taxonomy" id="1168730"/>
    <lineage>
        <taxon>Bacteria</taxon>
        <taxon>Bacillati</taxon>
        <taxon>Actinomycetota</taxon>
        <taxon>Actinomycetes</taxon>
        <taxon>Propionibacteriales</taxon>
        <taxon>Nocardioidaceae</taxon>
        <taxon>Nocardioides</taxon>
    </lineage>
</organism>